<dbReference type="EMBL" id="CP000383">
    <property type="protein sequence ID" value="ABG57525.1"/>
    <property type="molecule type" value="Genomic_DNA"/>
</dbReference>
<dbReference type="PANTHER" id="PTHR11527">
    <property type="entry name" value="HEAT-SHOCK PROTEIN 20 FAMILY MEMBER"/>
    <property type="match status" value="1"/>
</dbReference>
<dbReference type="InterPro" id="IPR002068">
    <property type="entry name" value="A-crystallin/Hsp20_dom"/>
</dbReference>
<evidence type="ECO:0000256" key="2">
    <source>
        <dbReference type="RuleBase" id="RU003616"/>
    </source>
</evidence>
<proteinExistence type="inferred from homology"/>
<gene>
    <name evidence="4" type="primary">hsp20</name>
    <name evidence="4" type="ordered locus">CHU_0233</name>
</gene>
<evidence type="ECO:0000313" key="5">
    <source>
        <dbReference type="Proteomes" id="UP000001822"/>
    </source>
</evidence>
<dbReference type="PROSITE" id="PS01031">
    <property type="entry name" value="SHSP"/>
    <property type="match status" value="1"/>
</dbReference>
<dbReference type="SUPFAM" id="SSF49764">
    <property type="entry name" value="HSP20-like chaperones"/>
    <property type="match status" value="1"/>
</dbReference>
<dbReference type="InterPro" id="IPR008978">
    <property type="entry name" value="HSP20-like_chaperone"/>
</dbReference>
<evidence type="ECO:0000259" key="3">
    <source>
        <dbReference type="PROSITE" id="PS01031"/>
    </source>
</evidence>
<dbReference type="Gene3D" id="2.60.40.790">
    <property type="match status" value="1"/>
</dbReference>
<dbReference type="Proteomes" id="UP000001822">
    <property type="component" value="Chromosome"/>
</dbReference>
<reference evidence="4 5" key="1">
    <citation type="journal article" date="2007" name="Appl. Environ. Microbiol.">
        <title>Genome sequence of the cellulolytic gliding bacterium Cytophaga hutchinsonii.</title>
        <authorList>
            <person name="Xie G."/>
            <person name="Bruce D.C."/>
            <person name="Challacombe J.F."/>
            <person name="Chertkov O."/>
            <person name="Detter J.C."/>
            <person name="Gilna P."/>
            <person name="Han C.S."/>
            <person name="Lucas S."/>
            <person name="Misra M."/>
            <person name="Myers G.L."/>
            <person name="Richardson P."/>
            <person name="Tapia R."/>
            <person name="Thayer N."/>
            <person name="Thompson L.S."/>
            <person name="Brettin T.S."/>
            <person name="Henrissat B."/>
            <person name="Wilson D.B."/>
            <person name="McBride M.J."/>
        </authorList>
    </citation>
    <scope>NUCLEOTIDE SEQUENCE [LARGE SCALE GENOMIC DNA]</scope>
    <source>
        <strain evidence="5">ATCC 33406 / DSM 1761 / CIP 103989 / NBRC 15051 / NCIMB 9469 / D465</strain>
    </source>
</reference>
<evidence type="ECO:0000256" key="1">
    <source>
        <dbReference type="PROSITE-ProRule" id="PRU00285"/>
    </source>
</evidence>
<evidence type="ECO:0000313" key="4">
    <source>
        <dbReference type="EMBL" id="ABG57525.1"/>
    </source>
</evidence>
<dbReference type="OrthoDB" id="9814487at2"/>
<comment type="similarity">
    <text evidence="1 2">Belongs to the small heat shock protein (HSP20) family.</text>
</comment>
<accession>A0A6N4SMQ1</accession>
<keyword evidence="5" id="KW-1185">Reference proteome</keyword>
<dbReference type="CDD" id="cd06464">
    <property type="entry name" value="ACD_sHsps-like"/>
    <property type="match status" value="1"/>
</dbReference>
<dbReference type="RefSeq" id="WP_011583641.1">
    <property type="nucleotide sequence ID" value="NC_008255.1"/>
</dbReference>
<dbReference type="AlphaFoldDB" id="A0A6N4SMQ1"/>
<organism evidence="4 5">
    <name type="scientific">Cytophaga hutchinsonii (strain ATCC 33406 / DSM 1761 / CIP 103989 / NBRC 15051 / NCIMB 9469 / D465)</name>
    <dbReference type="NCBI Taxonomy" id="269798"/>
    <lineage>
        <taxon>Bacteria</taxon>
        <taxon>Pseudomonadati</taxon>
        <taxon>Bacteroidota</taxon>
        <taxon>Cytophagia</taxon>
        <taxon>Cytophagales</taxon>
        <taxon>Cytophagaceae</taxon>
        <taxon>Cytophaga</taxon>
    </lineage>
</organism>
<dbReference type="Pfam" id="PF00011">
    <property type="entry name" value="HSP20"/>
    <property type="match status" value="1"/>
</dbReference>
<dbReference type="KEGG" id="chu:CHU_0233"/>
<protein>
    <submittedName>
        <fullName evidence="4">Heat shock protein Hsp20</fullName>
    </submittedName>
</protein>
<dbReference type="InterPro" id="IPR031107">
    <property type="entry name" value="Small_HSP"/>
</dbReference>
<keyword evidence="4" id="KW-0346">Stress response</keyword>
<sequence>MTIVKRNGHFPFIFDDFFNRQYNRGMADYSNTNTTIPAVNIKESAENFVIEVAAPGMNKKDFNVQVDGNVLTIRSEKTTEKEDANNEKYTTREFSYQSFVRTFNLPKDIADTDKIEAKYEDGVLHVLIPKKEKEKVKESRLVEVV</sequence>
<name>A0A6N4SMQ1_CYTH3</name>
<feature type="domain" description="SHSP" evidence="3">
    <location>
        <begin position="30"/>
        <end position="145"/>
    </location>
</feature>